<dbReference type="GO" id="GO:0009251">
    <property type="term" value="P:glucan catabolic process"/>
    <property type="evidence" value="ECO:0007669"/>
    <property type="project" value="TreeGrafter"/>
</dbReference>
<keyword evidence="7" id="KW-1185">Reference proteome</keyword>
<evidence type="ECO:0000313" key="7">
    <source>
        <dbReference type="Proteomes" id="UP000251993"/>
    </source>
</evidence>
<name>A0A344TG33_9BACT</name>
<feature type="signal peptide" evidence="4">
    <location>
        <begin position="1"/>
        <end position="24"/>
    </location>
</feature>
<feature type="chain" id="PRO_5016658407" evidence="4">
    <location>
        <begin position="25"/>
        <end position="338"/>
    </location>
</feature>
<dbReference type="PANTHER" id="PTHR34142">
    <property type="entry name" value="ENDO-BETA-1,4-GLUCANASE A"/>
    <property type="match status" value="1"/>
</dbReference>
<evidence type="ECO:0000259" key="5">
    <source>
        <dbReference type="Pfam" id="PF00150"/>
    </source>
</evidence>
<organism evidence="6 7">
    <name type="scientific">Runella rosea</name>
    <dbReference type="NCBI Taxonomy" id="2259595"/>
    <lineage>
        <taxon>Bacteria</taxon>
        <taxon>Pseudomonadati</taxon>
        <taxon>Bacteroidota</taxon>
        <taxon>Cytophagia</taxon>
        <taxon>Cytophagales</taxon>
        <taxon>Spirosomataceae</taxon>
        <taxon>Runella</taxon>
    </lineage>
</organism>
<evidence type="ECO:0000313" key="6">
    <source>
        <dbReference type="EMBL" id="AXE17604.1"/>
    </source>
</evidence>
<proteinExistence type="inferred from homology"/>
<accession>A0A344TG33</accession>
<dbReference type="InterPro" id="IPR017853">
    <property type="entry name" value="GH"/>
</dbReference>
<dbReference type="AlphaFoldDB" id="A0A344TG33"/>
<keyword evidence="1 3" id="KW-0378">Hydrolase</keyword>
<keyword evidence="4" id="KW-0732">Signal</keyword>
<dbReference type="InterPro" id="IPR001547">
    <property type="entry name" value="Glyco_hydro_5"/>
</dbReference>
<feature type="domain" description="Glycoside hydrolase family 5" evidence="5">
    <location>
        <begin position="43"/>
        <end position="305"/>
    </location>
</feature>
<evidence type="ECO:0000256" key="3">
    <source>
        <dbReference type="RuleBase" id="RU361153"/>
    </source>
</evidence>
<dbReference type="SUPFAM" id="SSF51445">
    <property type="entry name" value="(Trans)glycosidases"/>
    <property type="match status" value="1"/>
</dbReference>
<dbReference type="OrthoDB" id="9800955at2"/>
<evidence type="ECO:0000256" key="2">
    <source>
        <dbReference type="ARBA" id="ARBA00023295"/>
    </source>
</evidence>
<reference evidence="6 7" key="1">
    <citation type="submission" date="2018-07" db="EMBL/GenBank/DDBJ databases">
        <title>Genome sequencing of Runella.</title>
        <authorList>
            <person name="Baek M.-G."/>
            <person name="Yi H."/>
        </authorList>
    </citation>
    <scope>NUCLEOTIDE SEQUENCE [LARGE SCALE GENOMIC DNA]</scope>
    <source>
        <strain evidence="6 7">HYN0085</strain>
    </source>
</reference>
<dbReference type="EMBL" id="CP030850">
    <property type="protein sequence ID" value="AXE17604.1"/>
    <property type="molecule type" value="Genomic_DNA"/>
</dbReference>
<evidence type="ECO:0000256" key="1">
    <source>
        <dbReference type="ARBA" id="ARBA00022801"/>
    </source>
</evidence>
<dbReference type="PANTHER" id="PTHR34142:SF1">
    <property type="entry name" value="GLYCOSIDE HYDROLASE FAMILY 5 DOMAIN-CONTAINING PROTEIN"/>
    <property type="match status" value="1"/>
</dbReference>
<gene>
    <name evidence="6" type="ORF">DR864_07590</name>
</gene>
<dbReference type="KEGG" id="run:DR864_07590"/>
<comment type="similarity">
    <text evidence="3">Belongs to the glycosyl hydrolase 5 (cellulase A) family.</text>
</comment>
<dbReference type="Proteomes" id="UP000251993">
    <property type="component" value="Chromosome"/>
</dbReference>
<evidence type="ECO:0000256" key="4">
    <source>
        <dbReference type="SAM" id="SignalP"/>
    </source>
</evidence>
<dbReference type="GO" id="GO:0004553">
    <property type="term" value="F:hydrolase activity, hydrolyzing O-glycosyl compounds"/>
    <property type="evidence" value="ECO:0007669"/>
    <property type="project" value="InterPro"/>
</dbReference>
<sequence>MLKLKTPLLLLTFSVLFTSVIAQTALRKIKVEGNKFVAEDGKVMIFRGLNVADPDNLHTKGHWEKAFFQEIKNWGANIIRFPVHPAAWRKRGKTEYLKLLDDGVKWATELGLYVVIDWHSIGNLRTEMYQSDNYETTQKETFEFWRTMAKHFKGNNTVAFFELFNEPTVAGGQLGTCSWEQWKTLNEEMIGIIRAHGNDAIPLVAGFNWAYDLTPVKENPINAPGIAYVSHPYPMKNGGKPWENKWPTDWGFVAKKYPLILTEIGFSGAEEVGAHVPVISDESYGDAITKYTAEQGISWVGWVFDDRWAPRMFSDWNFTPTRQGKYFKKALLEYNSNK</sequence>
<dbReference type="Pfam" id="PF00150">
    <property type="entry name" value="Cellulase"/>
    <property type="match status" value="1"/>
</dbReference>
<protein>
    <submittedName>
        <fullName evidence="6">Glycoside hydrolase family 5 protein</fullName>
    </submittedName>
</protein>
<dbReference type="RefSeq" id="WP_114066389.1">
    <property type="nucleotide sequence ID" value="NZ_CP030850.1"/>
</dbReference>
<keyword evidence="2 3" id="KW-0326">Glycosidase</keyword>
<dbReference type="Gene3D" id="3.20.20.80">
    <property type="entry name" value="Glycosidases"/>
    <property type="match status" value="1"/>
</dbReference>